<keyword evidence="6" id="KW-0378">Hydrolase</keyword>
<gene>
    <name evidence="11" type="primary">HRT2</name>
    <name evidence="11" type="ORF">SLS53_008748</name>
</gene>
<reference evidence="11 12" key="1">
    <citation type="journal article" date="2023" name="PLoS ONE">
        <title>Cytospora paraplurivora sp. nov. isolated from orchards with fruit tree decline syndrome in Ontario, Canada.</title>
        <authorList>
            <person name="Ilyukhin E."/>
            <person name="Nguyen H.D.T."/>
            <person name="Castle A.J."/>
            <person name="Ellouze W."/>
        </authorList>
    </citation>
    <scope>NUCLEOTIDE SEQUENCE [LARGE SCALE GENOMIC DNA]</scope>
    <source>
        <strain evidence="11 12">FDS-564</strain>
    </source>
</reference>
<evidence type="ECO:0000256" key="7">
    <source>
        <dbReference type="ARBA" id="ARBA00023211"/>
    </source>
</evidence>
<evidence type="ECO:0000256" key="6">
    <source>
        <dbReference type="ARBA" id="ARBA00022801"/>
    </source>
</evidence>
<accession>A0AAN9YCH6</accession>
<dbReference type="GO" id="GO:0046872">
    <property type="term" value="F:metal ion binding"/>
    <property type="evidence" value="ECO:0007669"/>
    <property type="project" value="UniProtKB-KW"/>
</dbReference>
<evidence type="ECO:0000256" key="9">
    <source>
        <dbReference type="SAM" id="MobiDB-lite"/>
    </source>
</evidence>
<comment type="cofactor">
    <cofactor evidence="3">
        <name>Ni(2+)</name>
        <dbReference type="ChEBI" id="CHEBI:49786"/>
    </cofactor>
</comment>
<proteinExistence type="inferred from homology"/>
<dbReference type="GO" id="GO:0005634">
    <property type="term" value="C:nucleus"/>
    <property type="evidence" value="ECO:0007669"/>
    <property type="project" value="TreeGrafter"/>
</dbReference>
<evidence type="ECO:0000256" key="5">
    <source>
        <dbReference type="ARBA" id="ARBA00022723"/>
    </source>
</evidence>
<feature type="compositionally biased region" description="Pro residues" evidence="9">
    <location>
        <begin position="367"/>
        <end position="379"/>
    </location>
</feature>
<dbReference type="EMBL" id="JAJSPL020000056">
    <property type="protein sequence ID" value="KAK7731509.1"/>
    <property type="molecule type" value="Genomic_DNA"/>
</dbReference>
<dbReference type="InterPro" id="IPR032477">
    <property type="entry name" value="Glyco_hydro_64"/>
</dbReference>
<name>A0AAN9YCH6_9PEZI</name>
<organism evidence="11 12">
    <name type="scientific">Cytospora paraplurivora</name>
    <dbReference type="NCBI Taxonomy" id="2898453"/>
    <lineage>
        <taxon>Eukaryota</taxon>
        <taxon>Fungi</taxon>
        <taxon>Dikarya</taxon>
        <taxon>Ascomycota</taxon>
        <taxon>Pezizomycotina</taxon>
        <taxon>Sordariomycetes</taxon>
        <taxon>Sordariomycetidae</taxon>
        <taxon>Diaporthales</taxon>
        <taxon>Cytosporaceae</taxon>
        <taxon>Cytospora</taxon>
    </lineage>
</organism>
<dbReference type="PANTHER" id="PTHR12260">
    <property type="entry name" value="DAMAGE-CONTROL PHOSPHATASE ARMT1"/>
    <property type="match status" value="1"/>
</dbReference>
<evidence type="ECO:0000313" key="12">
    <source>
        <dbReference type="Proteomes" id="UP001320245"/>
    </source>
</evidence>
<dbReference type="PROSITE" id="PS52006">
    <property type="entry name" value="GH64"/>
    <property type="match status" value="1"/>
</dbReference>
<dbReference type="CDD" id="cd09220">
    <property type="entry name" value="GH64-GluB-like"/>
    <property type="match status" value="1"/>
</dbReference>
<dbReference type="AlphaFoldDB" id="A0AAN9YCH6"/>
<keyword evidence="12" id="KW-1185">Reference proteome</keyword>
<dbReference type="Pfam" id="PF16483">
    <property type="entry name" value="Glyco_hydro_64"/>
    <property type="match status" value="1"/>
</dbReference>
<feature type="compositionally biased region" description="Low complexity" evidence="9">
    <location>
        <begin position="380"/>
        <end position="392"/>
    </location>
</feature>
<dbReference type="GO" id="GO:0016791">
    <property type="term" value="F:phosphatase activity"/>
    <property type="evidence" value="ECO:0007669"/>
    <property type="project" value="TreeGrafter"/>
</dbReference>
<evidence type="ECO:0000313" key="11">
    <source>
        <dbReference type="EMBL" id="KAK7731509.1"/>
    </source>
</evidence>
<dbReference type="Proteomes" id="UP001320245">
    <property type="component" value="Unassembled WGS sequence"/>
</dbReference>
<evidence type="ECO:0000256" key="8">
    <source>
        <dbReference type="ARBA" id="ARBA00048809"/>
    </source>
</evidence>
<feature type="domain" description="GH64" evidence="10">
    <location>
        <begin position="1"/>
        <end position="342"/>
    </location>
</feature>
<dbReference type="Gene3D" id="1.20.930.60">
    <property type="match status" value="1"/>
</dbReference>
<dbReference type="Gene3D" id="3.30.920.50">
    <property type="entry name" value="Beta-1,3-glucanase, C-terminal domain"/>
    <property type="match status" value="1"/>
</dbReference>
<evidence type="ECO:0000259" key="10">
    <source>
        <dbReference type="PROSITE" id="PS52006"/>
    </source>
</evidence>
<evidence type="ECO:0000256" key="2">
    <source>
        <dbReference type="ARBA" id="ARBA00001936"/>
    </source>
</evidence>
<evidence type="ECO:0000256" key="3">
    <source>
        <dbReference type="ARBA" id="ARBA00001967"/>
    </source>
</evidence>
<comment type="similarity">
    <text evidence="4">Belongs to the damage-control phosphatase family. Sugar phosphate phosphatase III subfamily.</text>
</comment>
<evidence type="ECO:0000256" key="1">
    <source>
        <dbReference type="ARBA" id="ARBA00001326"/>
    </source>
</evidence>
<comment type="cofactor">
    <cofactor evidence="2">
        <name>Mn(2+)</name>
        <dbReference type="ChEBI" id="CHEBI:29035"/>
    </cofactor>
</comment>
<dbReference type="PANTHER" id="PTHR12260:SF6">
    <property type="entry name" value="DAMAGE-CONTROL PHOSPHATASE ARMT1"/>
    <property type="match status" value="1"/>
</dbReference>
<dbReference type="SUPFAM" id="SSF111321">
    <property type="entry name" value="AF1104-like"/>
    <property type="match status" value="1"/>
</dbReference>
<protein>
    <submittedName>
        <fullName evidence="11">Hairy/enhancer-of-split with YRPW motif protein 2</fullName>
    </submittedName>
</protein>
<dbReference type="InterPro" id="IPR002791">
    <property type="entry name" value="ARMT1-like_metal-bd"/>
</dbReference>
<dbReference type="Gene3D" id="2.60.110.10">
    <property type="entry name" value="Thaumatin"/>
    <property type="match status" value="1"/>
</dbReference>
<evidence type="ECO:0000256" key="4">
    <source>
        <dbReference type="ARBA" id="ARBA00009519"/>
    </source>
</evidence>
<comment type="caution">
    <text evidence="11">The sequence shown here is derived from an EMBL/GenBank/DDBJ whole genome shotgun (WGS) entry which is preliminary data.</text>
</comment>
<comment type="catalytic activity">
    <reaction evidence="1">
        <text>beta-D-fructose 1-phosphate + H2O = D-fructose + phosphate</text>
        <dbReference type="Rhea" id="RHEA:35603"/>
        <dbReference type="ChEBI" id="CHEBI:15377"/>
        <dbReference type="ChEBI" id="CHEBI:37721"/>
        <dbReference type="ChEBI" id="CHEBI:43474"/>
        <dbReference type="ChEBI" id="CHEBI:138881"/>
    </reaction>
</comment>
<comment type="catalytic activity">
    <reaction evidence="8">
        <text>beta-D-fructose 6-phosphate = dihydroxyacetone + D-glyceraldehyde 3-phosphate</text>
        <dbReference type="Rhea" id="RHEA:28002"/>
        <dbReference type="ChEBI" id="CHEBI:16016"/>
        <dbReference type="ChEBI" id="CHEBI:57634"/>
        <dbReference type="ChEBI" id="CHEBI:59776"/>
    </reaction>
</comment>
<keyword evidence="7" id="KW-0464">Manganese</keyword>
<feature type="region of interest" description="Disordered" evidence="9">
    <location>
        <begin position="364"/>
        <end position="437"/>
    </location>
</feature>
<dbReference type="Pfam" id="PF01937">
    <property type="entry name" value="ARMT1-like_dom"/>
    <property type="match status" value="1"/>
</dbReference>
<dbReference type="InterPro" id="IPR037176">
    <property type="entry name" value="Osmotin/thaumatin-like_sf"/>
</dbReference>
<dbReference type="InterPro" id="IPR036075">
    <property type="entry name" value="ARMT-1-like_metal-bd_sf"/>
</dbReference>
<keyword evidence="5" id="KW-0479">Metal-binding</keyword>
<dbReference type="InterPro" id="IPR042517">
    <property type="entry name" value="Glyco_hydro_64_N_2"/>
</dbReference>
<sequence length="912" mass="100131">MVNSLDIQLQNQTNSGQVWAYISGIAIQNNWRRMFLKSNGRDIYYPEQVSAIGSPLAEDCAIPLGPRATPSRKLTFFLNPGPAVVEPSVLNPSDPNANVNFAFAEFTLNSDQLFANISYVDFVPRLPISLTLQTMGGGPVQHVSGMAANGIDQVCDGLRAQAARDGWPWDRLIVQPSGQPVLRVLNPTHAKAVGASFDGYFEPYVDQVWARYSSASPYQIRINTQAAAGVTAGSVNGDNQLVFGNEPFPKPTSADIFGCNSGPFTTGPSPYRNSIIPRLAAAFQRSAFLSVDDFPSDPSTFYMRDPTNHYCRIVHNANLDGKGYTFAYDDVQPDGGADQSGKVNAGDPQTFIVAVGGNNAYAGDGLYPPPLPPPPPPPAADAATGSPASASPGAPPIPTATKPSAYPGSDPSWGGGSVSASASASYAGSGAPPPQHVSRFHKISAKAQNGLFNRRQDLLWMDHGKGEMADHHSIDDVYRSTFKSDDPEKTEEGKKIVDELGRLKYEVQHDRQLTPIRDDGFPDVDIYNEELEQLGNPSWLNVNWLYCECYLFRRMSTSFSLSKHWKNYDVFARQKIKTFRSSRPAVIELAARYRTILRQIEEGRGKPADEEAEEILFQEMCEICLWGNATDLSLLTNLTYEDLQKLQGSEARKAAEKNILVNNLPDAYQVLKKARAEGKTERRVDIVLDNAGFELFVDLILAGYLLSSGLATLVVLHPKDIPWFVSDVLPSDFSELLNALANPKKFYETPSEDDLLQDKTPEPLSDKEADDLSFLFQNWSQLYAGGQVLLRPNRFWTYPGSFWRLPHVAKELFEDLKTSNLVIFKGDLNYRKLTGDAKWDASTPFIEAIGPLGPGSGVNVLALRTCKADVVVGLQPGKDEELRALDGNEAKSDARAWAWNGKWAVVSFSSGR</sequence>
<dbReference type="InterPro" id="IPR039763">
    <property type="entry name" value="ARMT1"/>
</dbReference>
<dbReference type="GO" id="GO:0006974">
    <property type="term" value="P:DNA damage response"/>
    <property type="evidence" value="ECO:0007669"/>
    <property type="project" value="TreeGrafter"/>
</dbReference>
<dbReference type="Gene3D" id="3.40.50.10880">
    <property type="entry name" value="Uncharacterised protein PF01937, DUF89, domain 3"/>
    <property type="match status" value="1"/>
</dbReference>
<feature type="compositionally biased region" description="Low complexity" evidence="9">
    <location>
        <begin position="418"/>
        <end position="430"/>
    </location>
</feature>